<evidence type="ECO:0000313" key="2">
    <source>
        <dbReference type="Proteomes" id="UP001188597"/>
    </source>
</evidence>
<dbReference type="Pfam" id="PF06045">
    <property type="entry name" value="Rhamnogal_lyase"/>
    <property type="match status" value="2"/>
</dbReference>
<dbReference type="EMBL" id="JAVXUP010001069">
    <property type="protein sequence ID" value="KAK3016426.1"/>
    <property type="molecule type" value="Genomic_DNA"/>
</dbReference>
<dbReference type="AlphaFoldDB" id="A0AA89AYR3"/>
<proteinExistence type="predicted"/>
<protein>
    <submittedName>
        <fullName evidence="1">Uncharacterized protein</fullName>
    </submittedName>
</protein>
<dbReference type="InterPro" id="IPR051850">
    <property type="entry name" value="Polysacch_Lyase_4"/>
</dbReference>
<sequence length="200" mass="22794">MKLLKRTDTPTVQPPKQPQSANIIGFHVFICNGGTRQIPGLHLYIEDHQVVMDNGFVKVTLSTPEGLVTGISYKGVEVLENRNEETNRGYWDIVWNNTSAKSSCQMDKFVMLPQSSGFYTYAILEHLQGWPDFDVQEARIAFKLQENIFHYMAMSDQRQRIMPMPVDRGTGEVLDYPEAVLLTHPVNPDLKDEGFFSIEV</sequence>
<accession>A0AA89AYR3</accession>
<name>A0AA89AYR3_9ASTE</name>
<comment type="caution">
    <text evidence="1">The sequence shown here is derived from an EMBL/GenBank/DDBJ whole genome shotgun (WGS) entry which is preliminary data.</text>
</comment>
<reference evidence="1" key="1">
    <citation type="submission" date="2022-12" db="EMBL/GenBank/DDBJ databases">
        <title>Draft genome assemblies for two species of Escallonia (Escalloniales).</title>
        <authorList>
            <person name="Chanderbali A."/>
            <person name="Dervinis C."/>
            <person name="Anghel I."/>
            <person name="Soltis D."/>
            <person name="Soltis P."/>
            <person name="Zapata F."/>
        </authorList>
    </citation>
    <scope>NUCLEOTIDE SEQUENCE</scope>
    <source>
        <strain evidence="1">UCBG64.0493</strain>
        <tissue evidence="1">Leaf</tissue>
    </source>
</reference>
<dbReference type="PANTHER" id="PTHR32018">
    <property type="entry name" value="RHAMNOGALACTURONATE LYASE FAMILY PROTEIN"/>
    <property type="match status" value="1"/>
</dbReference>
<dbReference type="InterPro" id="IPR010325">
    <property type="entry name" value="Rhamnogal_lyase"/>
</dbReference>
<keyword evidence="2" id="KW-1185">Reference proteome</keyword>
<organism evidence="1 2">
    <name type="scientific">Escallonia herrerae</name>
    <dbReference type="NCBI Taxonomy" id="1293975"/>
    <lineage>
        <taxon>Eukaryota</taxon>
        <taxon>Viridiplantae</taxon>
        <taxon>Streptophyta</taxon>
        <taxon>Embryophyta</taxon>
        <taxon>Tracheophyta</taxon>
        <taxon>Spermatophyta</taxon>
        <taxon>Magnoliopsida</taxon>
        <taxon>eudicotyledons</taxon>
        <taxon>Gunneridae</taxon>
        <taxon>Pentapetalae</taxon>
        <taxon>asterids</taxon>
        <taxon>campanulids</taxon>
        <taxon>Escalloniales</taxon>
        <taxon>Escalloniaceae</taxon>
        <taxon>Escallonia</taxon>
    </lineage>
</organism>
<gene>
    <name evidence="1" type="ORF">RJ639_006193</name>
</gene>
<evidence type="ECO:0000313" key="1">
    <source>
        <dbReference type="EMBL" id="KAK3016426.1"/>
    </source>
</evidence>
<dbReference type="Proteomes" id="UP001188597">
    <property type="component" value="Unassembled WGS sequence"/>
</dbReference>
<dbReference type="PANTHER" id="PTHR32018:SF1">
    <property type="entry name" value="RHAMNOGALACTURONAN ENDOLYASE"/>
    <property type="match status" value="1"/>
</dbReference>